<protein>
    <submittedName>
        <fullName evidence="1">Uncharacterized protein</fullName>
    </submittedName>
</protein>
<dbReference type="KEGG" id="aup:AsAng_0034900"/>
<reference evidence="1" key="1">
    <citation type="submission" date="2022-09" db="EMBL/GenBank/DDBJ databases">
        <title>Aureispira anguillicida sp. nov., isolated from Leptocephalus of Japanese eel Anguilla japonica.</title>
        <authorList>
            <person name="Yuasa K."/>
            <person name="Mekata T."/>
            <person name="Ikunari K."/>
        </authorList>
    </citation>
    <scope>NUCLEOTIDE SEQUENCE</scope>
    <source>
        <strain evidence="1">EL160426</strain>
    </source>
</reference>
<dbReference type="EMBL" id="AP026867">
    <property type="protein sequence ID" value="BDS12765.1"/>
    <property type="molecule type" value="Genomic_DNA"/>
</dbReference>
<dbReference type="AlphaFoldDB" id="A0A915YGT2"/>
<accession>A0A915YGT2</accession>
<name>A0A915YGT2_9BACT</name>
<evidence type="ECO:0000313" key="1">
    <source>
        <dbReference type="EMBL" id="BDS12765.1"/>
    </source>
</evidence>
<keyword evidence="2" id="KW-1185">Reference proteome</keyword>
<sequence>MEGKKTRALLKKWHEEYPTACQLLVSSLEQIDQQLGNEWIPVELMIEFHQALAQDMMIEIQEKTAETGTAMIRFDQLNPLMKFHWCGKRYLKLNNHFNGAYSNCKCLDTKVEHKFKPDDLCLIPAQFLIHQGA</sequence>
<dbReference type="Proteomes" id="UP001060919">
    <property type="component" value="Chromosome"/>
</dbReference>
<organism evidence="1 2">
    <name type="scientific">Aureispira anguillae</name>
    <dbReference type="NCBI Taxonomy" id="2864201"/>
    <lineage>
        <taxon>Bacteria</taxon>
        <taxon>Pseudomonadati</taxon>
        <taxon>Bacteroidota</taxon>
        <taxon>Saprospiria</taxon>
        <taxon>Saprospirales</taxon>
        <taxon>Saprospiraceae</taxon>
        <taxon>Aureispira</taxon>
    </lineage>
</organism>
<dbReference type="RefSeq" id="WP_264788123.1">
    <property type="nucleotide sequence ID" value="NZ_AP026867.1"/>
</dbReference>
<gene>
    <name evidence="1" type="ORF">AsAng_0034900</name>
</gene>
<evidence type="ECO:0000313" key="2">
    <source>
        <dbReference type="Proteomes" id="UP001060919"/>
    </source>
</evidence>
<proteinExistence type="predicted"/>